<dbReference type="AlphaFoldDB" id="A0A378ICQ4"/>
<evidence type="ECO:0000313" key="5">
    <source>
        <dbReference type="Proteomes" id="UP000054735"/>
    </source>
</evidence>
<dbReference type="Proteomes" id="UP000054735">
    <property type="component" value="Unassembled WGS sequence"/>
</dbReference>
<feature type="region of interest" description="Disordered" evidence="1">
    <location>
        <begin position="419"/>
        <end position="438"/>
    </location>
</feature>
<feature type="transmembrane region" description="Helical" evidence="2">
    <location>
        <begin position="237"/>
        <end position="255"/>
    </location>
</feature>
<reference evidence="4 6" key="2">
    <citation type="submission" date="2018-06" db="EMBL/GenBank/DDBJ databases">
        <authorList>
            <consortium name="Pathogen Informatics"/>
            <person name="Doyle S."/>
        </authorList>
    </citation>
    <scope>NUCLEOTIDE SEQUENCE [LARGE SCALE GENOMIC DNA]</scope>
    <source>
        <strain evidence="4 6">NCTC12437</strain>
    </source>
</reference>
<dbReference type="Proteomes" id="UP000255066">
    <property type="component" value="Unassembled WGS sequence"/>
</dbReference>
<protein>
    <submittedName>
        <fullName evidence="4">Uncharacterized protein</fullName>
    </submittedName>
</protein>
<evidence type="ECO:0000256" key="1">
    <source>
        <dbReference type="SAM" id="MobiDB-lite"/>
    </source>
</evidence>
<keyword evidence="5" id="KW-1185">Reference proteome</keyword>
<accession>A0A378ICQ4</accession>
<evidence type="ECO:0000313" key="4">
    <source>
        <dbReference type="EMBL" id="STX32610.1"/>
    </source>
</evidence>
<proteinExistence type="predicted"/>
<dbReference type="STRING" id="28083.Lbir_0762"/>
<keyword evidence="2" id="KW-0472">Membrane</keyword>
<name>A0A378ICQ4_9GAMM</name>
<gene>
    <name evidence="3" type="ORF">Lbir_0762</name>
    <name evidence="4" type="ORF">NCTC12437_02404</name>
</gene>
<feature type="transmembrane region" description="Helical" evidence="2">
    <location>
        <begin position="275"/>
        <end position="297"/>
    </location>
</feature>
<feature type="transmembrane region" description="Helical" evidence="2">
    <location>
        <begin position="207"/>
        <end position="225"/>
    </location>
</feature>
<feature type="region of interest" description="Disordered" evidence="1">
    <location>
        <begin position="359"/>
        <end position="380"/>
    </location>
</feature>
<organism evidence="4 6">
    <name type="scientific">Legionella birminghamensis</name>
    <dbReference type="NCBI Taxonomy" id="28083"/>
    <lineage>
        <taxon>Bacteria</taxon>
        <taxon>Pseudomonadati</taxon>
        <taxon>Pseudomonadota</taxon>
        <taxon>Gammaproteobacteria</taxon>
        <taxon>Legionellales</taxon>
        <taxon>Legionellaceae</taxon>
        <taxon>Legionella</taxon>
    </lineage>
</organism>
<evidence type="ECO:0000256" key="2">
    <source>
        <dbReference type="SAM" id="Phobius"/>
    </source>
</evidence>
<sequence>MFYVYPMSRSEIEPLLIPNQNQPFRELTTFDHVKTGIRLFTSVFEGAANWTSTFGPIAIYYSPGLWLIAPAALGAAISLTNEAVEALLQRLPNNRFLQALHKGSFFLSNGVGEFFGNFGFTWTMITTVGMDIGGVRLYSDTFGKIIAPALALVPAGLSTRFKYDLAQGNLTERGLVRHIAALTNGGISPSGVLDVLIQQGQLSLNSFVPTTIILITALLGLLQSLGKEAYPALSKTILFIITAVCTNPSLAATMFHFPLDIYAAEHDDGVTNDLFYGVLGGSCFFFTLLSIVSFIDFQLQLVEPQKKKPSIVVEEVRDPEDVEAASDEELLTFSMSDFSSDDEDCISRKLGAMKLENEYGRDTDTKSESSGWHSLSDDLQDSEPLLDDQVSLSVNTASPLPKEAYNEPIRENYRQLTDEMEGDASGQSQQLSSGRAVKSKNRYPFFASRSFDALSQLKQGQVESLNIDTGYQSC</sequence>
<reference evidence="3 5" key="1">
    <citation type="submission" date="2015-11" db="EMBL/GenBank/DDBJ databases">
        <title>Genomic analysis of 38 Legionella species identifies large and diverse effector repertoires.</title>
        <authorList>
            <person name="Burstein D."/>
            <person name="Amaro F."/>
            <person name="Zusman T."/>
            <person name="Lifshitz Z."/>
            <person name="Cohen O."/>
            <person name="Gilbert J.A."/>
            <person name="Pupko T."/>
            <person name="Shuman H.A."/>
            <person name="Segal G."/>
        </authorList>
    </citation>
    <scope>NUCLEOTIDE SEQUENCE [LARGE SCALE GENOMIC DNA]</scope>
    <source>
        <strain evidence="3 5">CDC#1407-AL-14</strain>
    </source>
</reference>
<keyword evidence="2" id="KW-1133">Transmembrane helix</keyword>
<dbReference type="EMBL" id="UGNW01000001">
    <property type="protein sequence ID" value="STX32610.1"/>
    <property type="molecule type" value="Genomic_DNA"/>
</dbReference>
<dbReference type="EMBL" id="LNXT01000009">
    <property type="protein sequence ID" value="KTC74482.1"/>
    <property type="molecule type" value="Genomic_DNA"/>
</dbReference>
<evidence type="ECO:0000313" key="6">
    <source>
        <dbReference type="Proteomes" id="UP000255066"/>
    </source>
</evidence>
<keyword evidence="2" id="KW-0812">Transmembrane</keyword>
<evidence type="ECO:0000313" key="3">
    <source>
        <dbReference type="EMBL" id="KTC74482.1"/>
    </source>
</evidence>